<dbReference type="EMBL" id="QPFP01000536">
    <property type="protein sequence ID" value="TEB08878.1"/>
    <property type="molecule type" value="Genomic_DNA"/>
</dbReference>
<dbReference type="AlphaFoldDB" id="A0A4Y7RIP4"/>
<comment type="caution">
    <text evidence="2">The sequence shown here is derived from an EMBL/GenBank/DDBJ whole genome shotgun (WGS) entry which is preliminary data.</text>
</comment>
<proteinExistence type="predicted"/>
<feature type="region of interest" description="Disordered" evidence="1">
    <location>
        <begin position="1"/>
        <end position="49"/>
    </location>
</feature>
<evidence type="ECO:0000256" key="1">
    <source>
        <dbReference type="SAM" id="MobiDB-lite"/>
    </source>
</evidence>
<keyword evidence="3" id="KW-1185">Reference proteome</keyword>
<evidence type="ECO:0000313" key="3">
    <source>
        <dbReference type="Proteomes" id="UP000298030"/>
    </source>
</evidence>
<accession>A0A4Y7RIP4</accession>
<feature type="region of interest" description="Disordered" evidence="1">
    <location>
        <begin position="101"/>
        <end position="122"/>
    </location>
</feature>
<gene>
    <name evidence="2" type="ORF">FA13DRAFT_1137246</name>
</gene>
<dbReference type="Proteomes" id="UP000298030">
    <property type="component" value="Unassembled WGS sequence"/>
</dbReference>
<name>A0A4Y7RIP4_COPMI</name>
<protein>
    <submittedName>
        <fullName evidence="2">Uncharacterized protein</fullName>
    </submittedName>
</protein>
<sequence length="135" mass="14869">MFSASEHISNGERMTVEPGPKVSIPFNGVKASRPGARLGPKEPDGAVVNPSINQAPEIVTRQEGIEMAQLWECQFFEMSSQGTRDLERLLQWHVRGIREAPQVARSKQRGHGGEVCGGKRWGGRVKRSDGKCTVM</sequence>
<evidence type="ECO:0000313" key="2">
    <source>
        <dbReference type="EMBL" id="TEB08878.1"/>
    </source>
</evidence>
<organism evidence="2 3">
    <name type="scientific">Coprinellus micaceus</name>
    <name type="common">Glistening ink-cap mushroom</name>
    <name type="synonym">Coprinus micaceus</name>
    <dbReference type="NCBI Taxonomy" id="71717"/>
    <lineage>
        <taxon>Eukaryota</taxon>
        <taxon>Fungi</taxon>
        <taxon>Dikarya</taxon>
        <taxon>Basidiomycota</taxon>
        <taxon>Agaricomycotina</taxon>
        <taxon>Agaricomycetes</taxon>
        <taxon>Agaricomycetidae</taxon>
        <taxon>Agaricales</taxon>
        <taxon>Agaricineae</taxon>
        <taxon>Psathyrellaceae</taxon>
        <taxon>Coprinellus</taxon>
    </lineage>
</organism>
<reference evidence="2 3" key="1">
    <citation type="journal article" date="2019" name="Nat. Ecol. Evol.">
        <title>Megaphylogeny resolves global patterns of mushroom evolution.</title>
        <authorList>
            <person name="Varga T."/>
            <person name="Krizsan K."/>
            <person name="Foldi C."/>
            <person name="Dima B."/>
            <person name="Sanchez-Garcia M."/>
            <person name="Sanchez-Ramirez S."/>
            <person name="Szollosi G.J."/>
            <person name="Szarkandi J.G."/>
            <person name="Papp V."/>
            <person name="Albert L."/>
            <person name="Andreopoulos W."/>
            <person name="Angelini C."/>
            <person name="Antonin V."/>
            <person name="Barry K.W."/>
            <person name="Bougher N.L."/>
            <person name="Buchanan P."/>
            <person name="Buyck B."/>
            <person name="Bense V."/>
            <person name="Catcheside P."/>
            <person name="Chovatia M."/>
            <person name="Cooper J."/>
            <person name="Damon W."/>
            <person name="Desjardin D."/>
            <person name="Finy P."/>
            <person name="Geml J."/>
            <person name="Haridas S."/>
            <person name="Hughes K."/>
            <person name="Justo A."/>
            <person name="Karasinski D."/>
            <person name="Kautmanova I."/>
            <person name="Kiss B."/>
            <person name="Kocsube S."/>
            <person name="Kotiranta H."/>
            <person name="LaButti K.M."/>
            <person name="Lechner B.E."/>
            <person name="Liimatainen K."/>
            <person name="Lipzen A."/>
            <person name="Lukacs Z."/>
            <person name="Mihaltcheva S."/>
            <person name="Morgado L.N."/>
            <person name="Niskanen T."/>
            <person name="Noordeloos M.E."/>
            <person name="Ohm R.A."/>
            <person name="Ortiz-Santana B."/>
            <person name="Ovrebo C."/>
            <person name="Racz N."/>
            <person name="Riley R."/>
            <person name="Savchenko A."/>
            <person name="Shiryaev A."/>
            <person name="Soop K."/>
            <person name="Spirin V."/>
            <person name="Szebenyi C."/>
            <person name="Tomsovsky M."/>
            <person name="Tulloss R.E."/>
            <person name="Uehling J."/>
            <person name="Grigoriev I.V."/>
            <person name="Vagvolgyi C."/>
            <person name="Papp T."/>
            <person name="Martin F.M."/>
            <person name="Miettinen O."/>
            <person name="Hibbett D.S."/>
            <person name="Nagy L.G."/>
        </authorList>
    </citation>
    <scope>NUCLEOTIDE SEQUENCE [LARGE SCALE GENOMIC DNA]</scope>
    <source>
        <strain evidence="2 3">FP101781</strain>
    </source>
</reference>